<feature type="region of interest" description="Disordered" evidence="1">
    <location>
        <begin position="29"/>
        <end position="51"/>
    </location>
</feature>
<evidence type="ECO:0000313" key="2">
    <source>
        <dbReference type="EMBL" id="KAI7730809.1"/>
    </source>
</evidence>
<feature type="non-terminal residue" evidence="2">
    <location>
        <position position="1"/>
    </location>
</feature>
<comment type="caution">
    <text evidence="2">The sequence shown here is derived from an EMBL/GenBank/DDBJ whole genome shotgun (WGS) entry which is preliminary data.</text>
</comment>
<name>A0AAD5G6W9_AMBAR</name>
<keyword evidence="3" id="KW-1185">Reference proteome</keyword>
<gene>
    <name evidence="2" type="ORF">M8C21_032465</name>
</gene>
<reference evidence="2" key="1">
    <citation type="submission" date="2022-06" db="EMBL/GenBank/DDBJ databases">
        <title>Uncovering the hologenomic basis of an extraordinary plant invasion.</title>
        <authorList>
            <person name="Bieker V.C."/>
            <person name="Martin M.D."/>
            <person name="Gilbert T."/>
            <person name="Hodgins K."/>
            <person name="Battlay P."/>
            <person name="Petersen B."/>
            <person name="Wilson J."/>
        </authorList>
    </citation>
    <scope>NUCLEOTIDE SEQUENCE</scope>
    <source>
        <strain evidence="2">AA19_3_7</strain>
        <tissue evidence="2">Leaf</tissue>
    </source>
</reference>
<evidence type="ECO:0000313" key="3">
    <source>
        <dbReference type="Proteomes" id="UP001206925"/>
    </source>
</evidence>
<dbReference type="EMBL" id="JAMZMK010010624">
    <property type="protein sequence ID" value="KAI7730809.1"/>
    <property type="molecule type" value="Genomic_DNA"/>
</dbReference>
<sequence length="293" mass="33441">GEIPHFFCPKPPIPRHSCSYSLQNLDTGFNTGTRSPPTLENPNFSKPPPLIPHPSHDISANVYVNGEDKQQYATNSTPFDPSAAKHQKTRTNLRYQYTTIYLDEELAVSHVILRLGFIYGTCRAGNLELPLDFIGFPLEKAYNLGDFYKYVLVGLKIKEKSKKYKRIKTALHEDIFMDQNIGFKSFLSYFPGQGWPRTNKSMRDERIHIRYNNAVVRTFVPFYPVRIAMFVNRLFSVPTQLHLLLKGSPVSDHLHHSTTAVGLSDCTSHGWDAMTAMNSNYRKVTDTKTCLHN</sequence>
<accession>A0AAD5G6W9</accession>
<feature type="compositionally biased region" description="Polar residues" evidence="1">
    <location>
        <begin position="29"/>
        <end position="44"/>
    </location>
</feature>
<proteinExistence type="predicted"/>
<dbReference type="Proteomes" id="UP001206925">
    <property type="component" value="Unassembled WGS sequence"/>
</dbReference>
<protein>
    <submittedName>
        <fullName evidence="2">Uncharacterized protein</fullName>
    </submittedName>
</protein>
<dbReference type="AlphaFoldDB" id="A0AAD5G6W9"/>
<organism evidence="2 3">
    <name type="scientific">Ambrosia artemisiifolia</name>
    <name type="common">Common ragweed</name>
    <dbReference type="NCBI Taxonomy" id="4212"/>
    <lineage>
        <taxon>Eukaryota</taxon>
        <taxon>Viridiplantae</taxon>
        <taxon>Streptophyta</taxon>
        <taxon>Embryophyta</taxon>
        <taxon>Tracheophyta</taxon>
        <taxon>Spermatophyta</taxon>
        <taxon>Magnoliopsida</taxon>
        <taxon>eudicotyledons</taxon>
        <taxon>Gunneridae</taxon>
        <taxon>Pentapetalae</taxon>
        <taxon>asterids</taxon>
        <taxon>campanulids</taxon>
        <taxon>Asterales</taxon>
        <taxon>Asteraceae</taxon>
        <taxon>Asteroideae</taxon>
        <taxon>Heliantheae alliance</taxon>
        <taxon>Heliantheae</taxon>
        <taxon>Ambrosia</taxon>
    </lineage>
</organism>
<evidence type="ECO:0000256" key="1">
    <source>
        <dbReference type="SAM" id="MobiDB-lite"/>
    </source>
</evidence>